<accession>A0A2A5J757</accession>
<dbReference type="InterPro" id="IPR013658">
    <property type="entry name" value="SGL"/>
</dbReference>
<sequence>MSRAGSVVAAIALGSVVAVSAPAQASVPADGSDGGCGTWTSSVVTTGAGMLENLEFDGSGSMVLSQSALIGPGALLKVAPDGTRTTLVGDVTGPGGLVARDGSVYFTTGNSTVSGLFGIADGSLRKVDVADGSVTTIADGLVMPNGLVPLDGNRFLTARTLTRPGLTVIDSDGTSSIVREDLGTVDGLARSGSTIYVTTTFDMVTAVHVLDAHDLGGPVRTITLPGFGPANMADDLTVGPDGALYVAFNAGGKVVRVDPDSGSSCEIASGLPFTSAVKFGAGPGWDPNSIYTTGFLGDVHRLERVAG</sequence>
<feature type="chain" id="PRO_5012585418" description="SMP-30/Gluconolactonase/LRE-like region domain-containing protein" evidence="1">
    <location>
        <begin position="26"/>
        <end position="307"/>
    </location>
</feature>
<comment type="caution">
    <text evidence="3">The sequence shown here is derived from an EMBL/GenBank/DDBJ whole genome shotgun (WGS) entry which is preliminary data.</text>
</comment>
<organism evidence="3 4">
    <name type="scientific">Rhodococcus qingshengii</name>
    <dbReference type="NCBI Taxonomy" id="334542"/>
    <lineage>
        <taxon>Bacteria</taxon>
        <taxon>Bacillati</taxon>
        <taxon>Actinomycetota</taxon>
        <taxon>Actinomycetes</taxon>
        <taxon>Mycobacteriales</taxon>
        <taxon>Nocardiaceae</taxon>
        <taxon>Rhodococcus</taxon>
        <taxon>Rhodococcus erythropolis group</taxon>
    </lineage>
</organism>
<name>A0A2A5J757_RHOSG</name>
<evidence type="ECO:0000313" key="4">
    <source>
        <dbReference type="Proteomes" id="UP000230886"/>
    </source>
</evidence>
<reference evidence="3 4" key="1">
    <citation type="submission" date="2017-07" db="EMBL/GenBank/DDBJ databases">
        <title>Draft sequence of Rhodococcus enclensis 23b-28.</title>
        <authorList>
            <person name="Besaury L."/>
            <person name="Sancelme M."/>
            <person name="Amato P."/>
            <person name="Lallement A."/>
            <person name="Delort A.-M."/>
        </authorList>
    </citation>
    <scope>NUCLEOTIDE SEQUENCE [LARGE SCALE GENOMIC DNA]</scope>
    <source>
        <strain evidence="3 4">23b-28</strain>
    </source>
</reference>
<proteinExistence type="predicted"/>
<keyword evidence="1" id="KW-0732">Signal</keyword>
<gene>
    <name evidence="3" type="ORF">CHR55_20365</name>
</gene>
<dbReference type="InterPro" id="IPR011042">
    <property type="entry name" value="6-blade_b-propeller_TolB-like"/>
</dbReference>
<feature type="signal peptide" evidence="1">
    <location>
        <begin position="1"/>
        <end position="25"/>
    </location>
</feature>
<evidence type="ECO:0000259" key="2">
    <source>
        <dbReference type="Pfam" id="PF08450"/>
    </source>
</evidence>
<evidence type="ECO:0000313" key="3">
    <source>
        <dbReference type="EMBL" id="PCK25448.1"/>
    </source>
</evidence>
<dbReference type="Pfam" id="PF08450">
    <property type="entry name" value="SGL"/>
    <property type="match status" value="1"/>
</dbReference>
<dbReference type="SUPFAM" id="SSF63829">
    <property type="entry name" value="Calcium-dependent phosphotriesterase"/>
    <property type="match status" value="1"/>
</dbReference>
<dbReference type="Gene3D" id="2.120.10.30">
    <property type="entry name" value="TolB, C-terminal domain"/>
    <property type="match status" value="2"/>
</dbReference>
<evidence type="ECO:0000256" key="1">
    <source>
        <dbReference type="SAM" id="SignalP"/>
    </source>
</evidence>
<dbReference type="Proteomes" id="UP000230886">
    <property type="component" value="Unassembled WGS sequence"/>
</dbReference>
<dbReference type="AlphaFoldDB" id="A0A2A5J757"/>
<dbReference type="RefSeq" id="WP_099698024.1">
    <property type="nucleotide sequence ID" value="NZ_NOVD01000016.1"/>
</dbReference>
<dbReference type="EMBL" id="NOVD01000016">
    <property type="protein sequence ID" value="PCK25448.1"/>
    <property type="molecule type" value="Genomic_DNA"/>
</dbReference>
<protein>
    <recommendedName>
        <fullName evidence="2">SMP-30/Gluconolactonase/LRE-like region domain-containing protein</fullName>
    </recommendedName>
</protein>
<feature type="domain" description="SMP-30/Gluconolactonase/LRE-like region" evidence="2">
    <location>
        <begin position="97"/>
        <end position="280"/>
    </location>
</feature>